<organism evidence="3 4">
    <name type="scientific">Candidatus Nomurabacteria bacterium CG1_02_47_685</name>
    <dbReference type="NCBI Taxonomy" id="1805282"/>
    <lineage>
        <taxon>Bacteria</taxon>
        <taxon>Candidatus Nomuraibacteriota</taxon>
    </lineage>
</organism>
<dbReference type="Pfam" id="PF01035">
    <property type="entry name" value="DNA_binding_1"/>
    <property type="match status" value="1"/>
</dbReference>
<comment type="caution">
    <text evidence="3">The sequence shown here is derived from an EMBL/GenBank/DDBJ whole genome shotgun (WGS) entry which is preliminary data.</text>
</comment>
<dbReference type="Proteomes" id="UP000183206">
    <property type="component" value="Unassembled WGS sequence"/>
</dbReference>
<dbReference type="GO" id="GO:0006281">
    <property type="term" value="P:DNA repair"/>
    <property type="evidence" value="ECO:0007669"/>
    <property type="project" value="InterPro"/>
</dbReference>
<protein>
    <recommendedName>
        <fullName evidence="2">Methylated-DNA-[protein]-cysteine S-methyltransferase DNA binding domain-containing protein</fullName>
    </recommendedName>
</protein>
<accession>A0A1J4VBW4</accession>
<dbReference type="PANTHER" id="PTHR10815:SF13">
    <property type="entry name" value="METHYLATED-DNA--PROTEIN-CYSTEINE METHYLTRANSFERASE"/>
    <property type="match status" value="1"/>
</dbReference>
<name>A0A1J4VBW4_9BACT</name>
<proteinExistence type="predicted"/>
<keyword evidence="1" id="KW-0227">DNA damage</keyword>
<dbReference type="InterPro" id="IPR036217">
    <property type="entry name" value="MethylDNA_cys_MeTrfase_DNAb"/>
</dbReference>
<reference evidence="3 4" key="1">
    <citation type="journal article" date="2016" name="Environ. Microbiol.">
        <title>Genomic resolution of a cold subsurface aquifer community provides metabolic insights for novel microbes adapted to high CO concentrations.</title>
        <authorList>
            <person name="Probst A.J."/>
            <person name="Castelle C.J."/>
            <person name="Singh A."/>
            <person name="Brown C.T."/>
            <person name="Anantharaman K."/>
            <person name="Sharon I."/>
            <person name="Hug L.A."/>
            <person name="Burstein D."/>
            <person name="Emerson J.B."/>
            <person name="Thomas B.C."/>
            <person name="Banfield J.F."/>
        </authorList>
    </citation>
    <scope>NUCLEOTIDE SEQUENCE [LARGE SCALE GENOMIC DNA]</scope>
    <source>
        <strain evidence="3">CG1_02_47_685</strain>
    </source>
</reference>
<feature type="domain" description="Methylated-DNA-[protein]-cysteine S-methyltransferase DNA binding" evidence="2">
    <location>
        <begin position="4"/>
        <end position="68"/>
    </location>
</feature>
<dbReference type="CDD" id="cd06445">
    <property type="entry name" value="ATase"/>
    <property type="match status" value="1"/>
</dbReference>
<dbReference type="STRING" id="1805282.AUJ44_01685"/>
<dbReference type="Gene3D" id="1.10.10.10">
    <property type="entry name" value="Winged helix-like DNA-binding domain superfamily/Winged helix DNA-binding domain"/>
    <property type="match status" value="1"/>
</dbReference>
<dbReference type="InterPro" id="IPR036388">
    <property type="entry name" value="WH-like_DNA-bd_sf"/>
</dbReference>
<dbReference type="SUPFAM" id="SSF46767">
    <property type="entry name" value="Methylated DNA-protein cysteine methyltransferase, C-terminal domain"/>
    <property type="match status" value="1"/>
</dbReference>
<dbReference type="InterPro" id="IPR014048">
    <property type="entry name" value="MethylDNA_cys_MeTrfase_DNA-bd"/>
</dbReference>
<sequence length="69" mass="7794">MKNNFTENVLSVIACIPKGEILTYREITKQIANQKVYYVVGNILNKNHNSAIRCHRVVRSDGTPGGYSR</sequence>
<gene>
    <name evidence="3" type="ORF">AUJ44_01685</name>
</gene>
<dbReference type="GO" id="GO:0003824">
    <property type="term" value="F:catalytic activity"/>
    <property type="evidence" value="ECO:0007669"/>
    <property type="project" value="InterPro"/>
</dbReference>
<dbReference type="EMBL" id="MNVO01000027">
    <property type="protein sequence ID" value="OIO32761.1"/>
    <property type="molecule type" value="Genomic_DNA"/>
</dbReference>
<evidence type="ECO:0000259" key="2">
    <source>
        <dbReference type="Pfam" id="PF01035"/>
    </source>
</evidence>
<evidence type="ECO:0000313" key="3">
    <source>
        <dbReference type="EMBL" id="OIO32761.1"/>
    </source>
</evidence>
<evidence type="ECO:0000313" key="4">
    <source>
        <dbReference type="Proteomes" id="UP000183206"/>
    </source>
</evidence>
<dbReference type="PANTHER" id="PTHR10815">
    <property type="entry name" value="METHYLATED-DNA--PROTEIN-CYSTEINE METHYLTRANSFERASE"/>
    <property type="match status" value="1"/>
</dbReference>
<evidence type="ECO:0000256" key="1">
    <source>
        <dbReference type="ARBA" id="ARBA00022763"/>
    </source>
</evidence>
<dbReference type="AlphaFoldDB" id="A0A1J4VBW4"/>